<dbReference type="AlphaFoldDB" id="A0A3B1E0L4"/>
<sequence length="261" mass="29022">MDNTVDSEFFDLHRIRHIVEPGITLWHAGSTVDRVDLPVYDDRVESLAEGTIIRVGLNQTWQTKRGGPGRWRDVDVLTLRTEYVWASGDSDRESPIGRFYEDRPELSSVGEFLDTELLWQVSDPVGLTGRIIYDIEGTKQPAYSTVGLIVDHGYGFKSSLGQRFVNALDSTVVFYNMQYQLTEKYLATFATNYDTTLGDFERIGGSITRSYPNVTIGLTYSFNNITDEASIGFILSPRGLRGGLGVRTGGTPNDRGSDLGG</sequence>
<accession>A0A3B1E0L4</accession>
<reference evidence="1" key="1">
    <citation type="submission" date="2018-06" db="EMBL/GenBank/DDBJ databases">
        <authorList>
            <person name="Zhirakovskaya E."/>
        </authorList>
    </citation>
    <scope>NUCLEOTIDE SEQUENCE</scope>
</reference>
<name>A0A3B1E0L4_9ZZZZ</name>
<proteinExistence type="predicted"/>
<protein>
    <submittedName>
        <fullName evidence="1">Uncharacterized protein</fullName>
    </submittedName>
</protein>
<dbReference type="EMBL" id="UOGK01000684">
    <property type="protein sequence ID" value="VAX42398.1"/>
    <property type="molecule type" value="Genomic_DNA"/>
</dbReference>
<gene>
    <name evidence="1" type="ORF">MNBD_PLANCTO03-1410</name>
</gene>
<evidence type="ECO:0000313" key="1">
    <source>
        <dbReference type="EMBL" id="VAX42398.1"/>
    </source>
</evidence>
<organism evidence="1">
    <name type="scientific">hydrothermal vent metagenome</name>
    <dbReference type="NCBI Taxonomy" id="652676"/>
    <lineage>
        <taxon>unclassified sequences</taxon>
        <taxon>metagenomes</taxon>
        <taxon>ecological metagenomes</taxon>
    </lineage>
</organism>